<dbReference type="Proteomes" id="UP001188597">
    <property type="component" value="Unassembled WGS sequence"/>
</dbReference>
<feature type="binding site" evidence="2">
    <location>
        <begin position="4"/>
        <end position="7"/>
    </location>
    <ligand>
        <name>substrate</name>
    </ligand>
</feature>
<dbReference type="InterPro" id="IPR000246">
    <property type="entry name" value="Peptidase_T2"/>
</dbReference>
<evidence type="ECO:0000256" key="2">
    <source>
        <dbReference type="PIRSR" id="PIRSR600246-2"/>
    </source>
</evidence>
<protein>
    <submittedName>
        <fullName evidence="4">Uncharacterized protein</fullName>
    </submittedName>
</protein>
<dbReference type="SUPFAM" id="SSF56235">
    <property type="entry name" value="N-terminal nucleophile aminohydrolases (Ntn hydrolases)"/>
    <property type="match status" value="1"/>
</dbReference>
<dbReference type="GO" id="GO:0016787">
    <property type="term" value="F:hydrolase activity"/>
    <property type="evidence" value="ECO:0007669"/>
    <property type="project" value="InterPro"/>
</dbReference>
<evidence type="ECO:0000313" key="5">
    <source>
        <dbReference type="Proteomes" id="UP001188597"/>
    </source>
</evidence>
<sequence length="59" mass="6158">MVGRVDDLPLVGTGTYACNLSGISCTGEGEAIIRGTLESDEGDDDEHDELGPEAKIPTH</sequence>
<feature type="region of interest" description="Disordered" evidence="3">
    <location>
        <begin position="35"/>
        <end position="59"/>
    </location>
</feature>
<accession>A0AA88VHQ7</accession>
<name>A0AA88VHQ7_9ASTE</name>
<organism evidence="4 5">
    <name type="scientific">Escallonia herrerae</name>
    <dbReference type="NCBI Taxonomy" id="1293975"/>
    <lineage>
        <taxon>Eukaryota</taxon>
        <taxon>Viridiplantae</taxon>
        <taxon>Streptophyta</taxon>
        <taxon>Embryophyta</taxon>
        <taxon>Tracheophyta</taxon>
        <taxon>Spermatophyta</taxon>
        <taxon>Magnoliopsida</taxon>
        <taxon>eudicotyledons</taxon>
        <taxon>Gunneridae</taxon>
        <taxon>Pentapetalae</taxon>
        <taxon>asterids</taxon>
        <taxon>campanulids</taxon>
        <taxon>Escalloniales</taxon>
        <taxon>Escalloniaceae</taxon>
        <taxon>Escallonia</taxon>
    </lineage>
</organism>
<dbReference type="Pfam" id="PF01112">
    <property type="entry name" value="Asparaginase_2"/>
    <property type="match status" value="1"/>
</dbReference>
<keyword evidence="5" id="KW-1185">Reference proteome</keyword>
<dbReference type="EMBL" id="JAVXUP010001852">
    <property type="protein sequence ID" value="KAK3007524.1"/>
    <property type="molecule type" value="Genomic_DNA"/>
</dbReference>
<dbReference type="Gene3D" id="3.60.20.30">
    <property type="entry name" value="(Glycosyl)asparaginase"/>
    <property type="match status" value="1"/>
</dbReference>
<feature type="compositionally biased region" description="Acidic residues" evidence="3">
    <location>
        <begin position="38"/>
        <end position="48"/>
    </location>
</feature>
<comment type="caution">
    <text evidence="4">The sequence shown here is derived from an EMBL/GenBank/DDBJ whole genome shotgun (WGS) entry which is preliminary data.</text>
</comment>
<evidence type="ECO:0000256" key="3">
    <source>
        <dbReference type="SAM" id="MobiDB-lite"/>
    </source>
</evidence>
<reference evidence="4" key="1">
    <citation type="submission" date="2022-12" db="EMBL/GenBank/DDBJ databases">
        <title>Draft genome assemblies for two species of Escallonia (Escalloniales).</title>
        <authorList>
            <person name="Chanderbali A."/>
            <person name="Dervinis C."/>
            <person name="Anghel I."/>
            <person name="Soltis D."/>
            <person name="Soltis P."/>
            <person name="Zapata F."/>
        </authorList>
    </citation>
    <scope>NUCLEOTIDE SEQUENCE</scope>
    <source>
        <strain evidence="4">UCBG64.0493</strain>
        <tissue evidence="4">Leaf</tissue>
    </source>
</reference>
<feature type="binding site" evidence="2">
    <location>
        <begin position="26"/>
        <end position="29"/>
    </location>
    <ligand>
        <name>substrate</name>
    </ligand>
</feature>
<dbReference type="PROSITE" id="PS51257">
    <property type="entry name" value="PROKAR_LIPOPROTEIN"/>
    <property type="match status" value="1"/>
</dbReference>
<comment type="subunit">
    <text evidence="1">Heterotetramer of two alpha and two beta chains arranged as a dimer of alpha/beta heterodimers.</text>
</comment>
<evidence type="ECO:0000313" key="4">
    <source>
        <dbReference type="EMBL" id="KAK3007524.1"/>
    </source>
</evidence>
<dbReference type="InterPro" id="IPR029055">
    <property type="entry name" value="Ntn_hydrolases_N"/>
</dbReference>
<dbReference type="AlphaFoldDB" id="A0AA88VHQ7"/>
<proteinExistence type="predicted"/>
<evidence type="ECO:0000256" key="1">
    <source>
        <dbReference type="ARBA" id="ARBA00011601"/>
    </source>
</evidence>
<gene>
    <name evidence="4" type="ORF">RJ639_014848</name>
</gene>